<dbReference type="Gene3D" id="2.60.120.620">
    <property type="entry name" value="q2cbj1_9rhob like domain"/>
    <property type="match status" value="2"/>
</dbReference>
<dbReference type="eggNOG" id="COG4340">
    <property type="taxonomic scope" value="Bacteria"/>
</dbReference>
<dbReference type="InterPro" id="IPR018724">
    <property type="entry name" value="2OG-Fe_dioxygenase"/>
</dbReference>
<dbReference type="AlphaFoldDB" id="Q73U85"/>
<dbReference type="GO" id="GO:0051213">
    <property type="term" value="F:dioxygenase activity"/>
    <property type="evidence" value="ECO:0007669"/>
    <property type="project" value="InterPro"/>
</dbReference>
<dbReference type="EMBL" id="AE016958">
    <property type="protein sequence ID" value="AAS06033.1"/>
    <property type="molecule type" value="Genomic_DNA"/>
</dbReference>
<proteinExistence type="predicted"/>
<evidence type="ECO:0000313" key="2">
    <source>
        <dbReference type="Proteomes" id="UP000000580"/>
    </source>
</evidence>
<reference evidence="1 2" key="1">
    <citation type="journal article" date="2005" name="Proc. Natl. Acad. Sci. U.S.A.">
        <title>The complete genome sequence of Mycobacterium avium subspecies paratuberculosis.</title>
        <authorList>
            <person name="Li L."/>
            <person name="Bannantine J.P."/>
            <person name="Zhang Q."/>
            <person name="Amonsin A."/>
            <person name="May B.J."/>
            <person name="Alt D."/>
            <person name="Banerji N."/>
            <person name="Kanjilal S."/>
            <person name="Kapur V."/>
        </authorList>
    </citation>
    <scope>NUCLEOTIDE SEQUENCE [LARGE SCALE GENOMIC DNA]</scope>
    <source>
        <strain evidence="2">ATCC BAA-968 / K-10</strain>
    </source>
</reference>
<dbReference type="STRING" id="262316.MAP_3483"/>
<gene>
    <name evidence="1" type="ordered locus">MAP_3483</name>
</gene>
<sequence length="151" mass="16026">MVGSAGRTDIDPVGAAAELVAATGAAVLPALSVTRSLGVGREEWTRFARDPLLHKVIRLLSRIAAALDEVGEWNVQVHPFRIRSAPQECGAGGQPTPDGRRLLTATLAEPGTLLVSDDRRTLHQVSPIRPLEGDGPARRDVLVITFASGRP</sequence>
<name>Q73U85_MYCPA</name>
<organism evidence="1 2">
    <name type="scientific">Mycolicibacterium paratuberculosis (strain ATCC BAA-968 / K-10)</name>
    <name type="common">Mycobacterium paratuberculosis</name>
    <dbReference type="NCBI Taxonomy" id="262316"/>
    <lineage>
        <taxon>Bacteria</taxon>
        <taxon>Bacillati</taxon>
        <taxon>Actinomycetota</taxon>
        <taxon>Actinomycetes</taxon>
        <taxon>Mycobacteriales</taxon>
        <taxon>Mycobacteriaceae</taxon>
        <taxon>Mycobacterium</taxon>
        <taxon>Mycobacterium avium complex (MAC)</taxon>
    </lineage>
</organism>
<dbReference type="Pfam" id="PF10014">
    <property type="entry name" value="2OG-Fe_Oxy_2"/>
    <property type="match status" value="1"/>
</dbReference>
<accession>Q73U85</accession>
<keyword evidence="2" id="KW-1185">Reference proteome</keyword>
<dbReference type="KEGG" id="mpa:MAP_3483"/>
<dbReference type="HOGENOM" id="CLU_1842922_0_0_11"/>
<dbReference type="Proteomes" id="UP000000580">
    <property type="component" value="Chromosome"/>
</dbReference>
<evidence type="ECO:0000313" key="1">
    <source>
        <dbReference type="EMBL" id="AAS06033.1"/>
    </source>
</evidence>
<protein>
    <submittedName>
        <fullName evidence="1">Uncharacterized protein</fullName>
    </submittedName>
</protein>